<organism evidence="4 5">
    <name type="scientific">Allofournierella massiliensis</name>
    <dbReference type="NCBI Taxonomy" id="1650663"/>
    <lineage>
        <taxon>Bacteria</taxon>
        <taxon>Bacillati</taxon>
        <taxon>Bacillota</taxon>
        <taxon>Clostridia</taxon>
        <taxon>Eubacteriales</taxon>
        <taxon>Oscillospiraceae</taxon>
        <taxon>Allofournierella</taxon>
    </lineage>
</organism>
<reference evidence="5" key="2">
    <citation type="submission" date="2023-06" db="EMBL/GenBank/DDBJ databases">
        <title>Identification and characterization of horizontal gene transfer across gut microbiota members of farm animals based on homology search.</title>
        <authorList>
            <person name="Zeman M."/>
            <person name="Kubasova T."/>
            <person name="Jahodarova E."/>
            <person name="Nykrynova M."/>
            <person name="Rychlik I."/>
        </authorList>
    </citation>
    <scope>NUCLEOTIDE SEQUENCE [LARGE SCALE GENOMIC DNA]</scope>
    <source>
        <strain evidence="5">ET340</strain>
    </source>
</reference>
<proteinExistence type="predicted"/>
<dbReference type="PROSITE" id="PS50977">
    <property type="entry name" value="HTH_TETR_2"/>
    <property type="match status" value="1"/>
</dbReference>
<evidence type="ECO:0000256" key="1">
    <source>
        <dbReference type="ARBA" id="ARBA00023125"/>
    </source>
</evidence>
<dbReference type="Gene3D" id="1.10.357.10">
    <property type="entry name" value="Tetracycline Repressor, domain 2"/>
    <property type="match status" value="1"/>
</dbReference>
<accession>A0ABT7URY4</accession>
<reference evidence="4 5" key="3">
    <citation type="submission" date="2023-06" db="EMBL/GenBank/DDBJ databases">
        <authorList>
            <person name="Zeman M."/>
            <person name="Kubasova T."/>
            <person name="Jahodarova E."/>
            <person name="Nykrynova M."/>
            <person name="Rychlik I."/>
        </authorList>
    </citation>
    <scope>NUCLEOTIDE SEQUENCE [LARGE SCALE GENOMIC DNA]</scope>
    <source>
        <strain evidence="4 5">ET340</strain>
    </source>
</reference>
<dbReference type="InterPro" id="IPR001647">
    <property type="entry name" value="HTH_TetR"/>
</dbReference>
<feature type="DNA-binding region" description="H-T-H motif" evidence="2">
    <location>
        <begin position="36"/>
        <end position="55"/>
    </location>
</feature>
<dbReference type="Pfam" id="PF14278">
    <property type="entry name" value="TetR_C_8"/>
    <property type="match status" value="1"/>
</dbReference>
<protein>
    <submittedName>
        <fullName evidence="4">TetR/AcrR family transcriptional regulator</fullName>
    </submittedName>
</protein>
<dbReference type="PANTHER" id="PTHR43479:SF11">
    <property type="entry name" value="ACREF_ENVCD OPERON REPRESSOR-RELATED"/>
    <property type="match status" value="1"/>
</dbReference>
<reference evidence="4 5" key="1">
    <citation type="submission" date="2023-06" db="EMBL/GenBank/DDBJ databases">
        <title>Identification and characterization of horizontal gene transfer across gut microbiota members of farm animals based on homology search.</title>
        <authorList>
            <person name="Schwarzerova J."/>
            <person name="Nykrynova M."/>
            <person name="Jureckova K."/>
            <person name="Cejkova D."/>
            <person name="Rychlik I."/>
        </authorList>
    </citation>
    <scope>NUCLEOTIDE SEQUENCE [LARGE SCALE GENOMIC DNA]</scope>
    <source>
        <strain evidence="4 5">ET340</strain>
    </source>
</reference>
<dbReference type="SUPFAM" id="SSF46689">
    <property type="entry name" value="Homeodomain-like"/>
    <property type="match status" value="1"/>
</dbReference>
<dbReference type="InterPro" id="IPR009057">
    <property type="entry name" value="Homeodomain-like_sf"/>
</dbReference>
<dbReference type="InterPro" id="IPR050624">
    <property type="entry name" value="HTH-type_Tx_Regulator"/>
</dbReference>
<dbReference type="RefSeq" id="WP_289600158.1">
    <property type="nucleotide sequence ID" value="NZ_JAUDCL010000018.1"/>
</dbReference>
<evidence type="ECO:0000313" key="4">
    <source>
        <dbReference type="EMBL" id="MDM8201654.1"/>
    </source>
</evidence>
<comment type="caution">
    <text evidence="4">The sequence shown here is derived from an EMBL/GenBank/DDBJ whole genome shotgun (WGS) entry which is preliminary data.</text>
</comment>
<dbReference type="EMBL" id="JAUDCL010000018">
    <property type="protein sequence ID" value="MDM8201654.1"/>
    <property type="molecule type" value="Genomic_DNA"/>
</dbReference>
<dbReference type="PANTHER" id="PTHR43479">
    <property type="entry name" value="ACREF/ENVCD OPERON REPRESSOR-RELATED"/>
    <property type="match status" value="1"/>
</dbReference>
<evidence type="ECO:0000259" key="3">
    <source>
        <dbReference type="PROSITE" id="PS50977"/>
    </source>
</evidence>
<evidence type="ECO:0000313" key="5">
    <source>
        <dbReference type="Proteomes" id="UP001529380"/>
    </source>
</evidence>
<gene>
    <name evidence="4" type="ORF">QUW08_10195</name>
</gene>
<feature type="domain" description="HTH tetR-type" evidence="3">
    <location>
        <begin position="13"/>
        <end position="73"/>
    </location>
</feature>
<dbReference type="InterPro" id="IPR039532">
    <property type="entry name" value="TetR_C_Firmicutes"/>
</dbReference>
<keyword evidence="5" id="KW-1185">Reference proteome</keyword>
<evidence type="ECO:0000256" key="2">
    <source>
        <dbReference type="PROSITE-ProRule" id="PRU00335"/>
    </source>
</evidence>
<sequence length="179" mass="21081">MKQNGGNWLMPQSRVQEYITIAMFELLEKKDYAHITVQDLVDRAGVCRASFYRNYFTRDEVIERFLDGIFTEAYPRESMSSANVEECILHFFKTALKYRRQLRALLQRGLLDRVSMAFYRQTLEQIRHLQVLNNKYQPYFFSGASAAMLCAWVENDFAEPPEAMAHIFMESLQGYMELT</sequence>
<keyword evidence="1 2" id="KW-0238">DNA-binding</keyword>
<dbReference type="Pfam" id="PF00440">
    <property type="entry name" value="TetR_N"/>
    <property type="match status" value="1"/>
</dbReference>
<dbReference type="Proteomes" id="UP001529380">
    <property type="component" value="Unassembled WGS sequence"/>
</dbReference>
<name>A0ABT7URY4_9FIRM</name>